<dbReference type="SUPFAM" id="SSF56024">
    <property type="entry name" value="Phospholipase D/nuclease"/>
    <property type="match status" value="1"/>
</dbReference>
<dbReference type="Pfam" id="PF09565">
    <property type="entry name" value="RE_NgoFVII"/>
    <property type="match status" value="1"/>
</dbReference>
<feature type="domain" description="Restriction endonuclease type II NgoFVII C-terminal B3-like DNA-binding" evidence="2">
    <location>
        <begin position="234"/>
        <end position="363"/>
    </location>
</feature>
<proteinExistence type="predicted"/>
<dbReference type="Gene3D" id="3.30.870.10">
    <property type="entry name" value="Endonuclease Chain A"/>
    <property type="match status" value="1"/>
</dbReference>
<gene>
    <name evidence="3" type="ORF">C6Y28_01945</name>
</gene>
<dbReference type="InterPro" id="IPR019065">
    <property type="entry name" value="RE_NgoFVII_N"/>
</dbReference>
<accession>A0A2S0M4W2</accession>
<name>A0A2S0M4W2_MEGEL</name>
<dbReference type="GO" id="GO:0004519">
    <property type="term" value="F:endonuclease activity"/>
    <property type="evidence" value="ECO:0007669"/>
    <property type="project" value="UniProtKB-KW"/>
</dbReference>
<feature type="domain" description="Restriction endonuclease type II NgoFVII N-terminal" evidence="1">
    <location>
        <begin position="47"/>
        <end position="198"/>
    </location>
</feature>
<evidence type="ECO:0000259" key="2">
    <source>
        <dbReference type="Pfam" id="PF20731"/>
    </source>
</evidence>
<dbReference type="Pfam" id="PF20731">
    <property type="entry name" value="RE_NgoFVII_C"/>
    <property type="match status" value="1"/>
</dbReference>
<dbReference type="EMBL" id="CP027569">
    <property type="protein sequence ID" value="AVO26482.1"/>
    <property type="molecule type" value="Genomic_DNA"/>
</dbReference>
<evidence type="ECO:0000259" key="1">
    <source>
        <dbReference type="Pfam" id="PF09565"/>
    </source>
</evidence>
<dbReference type="AlphaFoldDB" id="A0A2S0M4W2"/>
<keyword evidence="3" id="KW-0255">Endonuclease</keyword>
<dbReference type="Proteomes" id="UP000238358">
    <property type="component" value="Chromosome"/>
</dbReference>
<protein>
    <submittedName>
        <fullName evidence="3">NgoFVII family restriction endonuclease</fullName>
    </submittedName>
</protein>
<keyword evidence="3" id="KW-0378">Hydrolase</keyword>
<organism evidence="3 4">
    <name type="scientific">Megasphaera elsdenii</name>
    <dbReference type="NCBI Taxonomy" id="907"/>
    <lineage>
        <taxon>Bacteria</taxon>
        <taxon>Bacillati</taxon>
        <taxon>Bacillota</taxon>
        <taxon>Negativicutes</taxon>
        <taxon>Veillonellales</taxon>
        <taxon>Veillonellaceae</taxon>
        <taxon>Megasphaera</taxon>
    </lineage>
</organism>
<sequence length="373" mass="44176">MLEAVILLNVQREKEFQYETKEGEIMIWTNDFEEDILYLPAKRYQFNKLYIVTGFTDCEMIAQHLIRLHDRQNNKENKRAYPSHIEINMILGMYKRNGITLKKHEKIKETLRQINRIAPQRIQTNCYYIYRNQEVHSKLYIWTNDKHSNGIAFMGSANYSINAFRVRREILTKCDWQEAMAYYDSVFEDTISCFNEEVFDKLKFKENIVVQNDDLSLFNYENLTYEQLKQRKPIDQLTISWLTSKGDVGKSSGPNWGYRGKKGYNRNPNEAYIPYNKARQKPGFFPDRKQPDDLNCPLFKVVTDDGEVFFMRMAQENNKAIHTATSNSLLGGWLRRKLGLKPGSFVTLEDFQRYGRTDVTFIKYADDVFIMEF</sequence>
<evidence type="ECO:0000313" key="4">
    <source>
        <dbReference type="Proteomes" id="UP000238358"/>
    </source>
</evidence>
<keyword evidence="3" id="KW-0540">Nuclease</keyword>
<evidence type="ECO:0000313" key="3">
    <source>
        <dbReference type="EMBL" id="AVO26482.1"/>
    </source>
</evidence>
<dbReference type="CDD" id="cd09117">
    <property type="entry name" value="PLDc_Bfil_DEXD_like"/>
    <property type="match status" value="1"/>
</dbReference>
<reference evidence="3 4" key="1">
    <citation type="journal article" date="2018" name="Genome Announc.">
        <title>Complete genomes of two Megasphaera elsdenii strains, NCIMB 702410 and ATCC 25940.</title>
        <authorList>
            <person name="Hatmaker E.A."/>
            <person name="O'Dell K."/>
            <person name="Riley L.A."/>
            <person name="Klingeman D.M."/>
            <person name="Guss A.M."/>
        </authorList>
    </citation>
    <scope>NUCLEOTIDE SEQUENCE [LARGE SCALE GENOMIC DNA]</scope>
    <source>
        <strain evidence="3 4">NCIMB702410</strain>
    </source>
</reference>
<dbReference type="InterPro" id="IPR048923">
    <property type="entry name" value="RE_NgoFVII_C"/>
</dbReference>